<reference evidence="1 2" key="1">
    <citation type="submission" date="2021-06" db="EMBL/GenBank/DDBJ databases">
        <title>Nitratireductor porphyridii sp. nov., isolated from a small marine red alga, Porphyridium purpureum in South Korea.</title>
        <authorList>
            <person name="Kim K.H."/>
            <person name="Kristyanto S."/>
            <person name="Jeon C.O."/>
        </authorList>
    </citation>
    <scope>NUCLEOTIDE SEQUENCE [LARGE SCALE GENOMIC DNA]</scope>
    <source>
        <strain evidence="1 2">R6</strain>
    </source>
</reference>
<accession>A0ABS7RDQ8</accession>
<dbReference type="InterPro" id="IPR007332">
    <property type="entry name" value="DUF411"/>
</dbReference>
<protein>
    <submittedName>
        <fullName evidence="1">Uncharacterized protein</fullName>
    </submittedName>
</protein>
<dbReference type="Proteomes" id="UP000777661">
    <property type="component" value="Unassembled WGS sequence"/>
</dbReference>
<dbReference type="RefSeq" id="WP_223006749.1">
    <property type="nucleotide sequence ID" value="NZ_CBDDPV010000002.1"/>
</dbReference>
<dbReference type="Pfam" id="PF04214">
    <property type="entry name" value="DUF411"/>
    <property type="match status" value="1"/>
</dbReference>
<gene>
    <name evidence="1" type="ORF">KVG22_20730</name>
</gene>
<evidence type="ECO:0000313" key="2">
    <source>
        <dbReference type="Proteomes" id="UP000777661"/>
    </source>
</evidence>
<dbReference type="EMBL" id="JAHSQO010000009">
    <property type="protein sequence ID" value="MBY8919033.1"/>
    <property type="molecule type" value="Genomic_DNA"/>
</dbReference>
<comment type="caution">
    <text evidence="1">The sequence shown here is derived from an EMBL/GenBank/DDBJ whole genome shotgun (WGS) entry which is preliminary data.</text>
</comment>
<keyword evidence="2" id="KW-1185">Reference proteome</keyword>
<organism evidence="1 2">
    <name type="scientific">Nitratireductor rhodophyticola</name>
    <dbReference type="NCBI Taxonomy" id="2854036"/>
    <lineage>
        <taxon>Bacteria</taxon>
        <taxon>Pseudomonadati</taxon>
        <taxon>Pseudomonadota</taxon>
        <taxon>Alphaproteobacteria</taxon>
        <taxon>Hyphomicrobiales</taxon>
        <taxon>Phyllobacteriaceae</taxon>
        <taxon>Nitratireductor</taxon>
    </lineage>
</organism>
<evidence type="ECO:0000313" key="1">
    <source>
        <dbReference type="EMBL" id="MBY8919033.1"/>
    </source>
</evidence>
<sequence length="75" mass="7788">MPVGLQSGHTGVIAGYAVEGHIPAGDVLRLIAERPLAAGIAVQGARFAGMEIGRRRNAYVVTLFGPAGRSAFAHY</sequence>
<proteinExistence type="predicted"/>
<name>A0ABS7RDQ8_9HYPH</name>